<dbReference type="Proteomes" id="UP001519460">
    <property type="component" value="Unassembled WGS sequence"/>
</dbReference>
<comment type="caution">
    <text evidence="2">The sequence shown here is derived from an EMBL/GenBank/DDBJ whole genome shotgun (WGS) entry which is preliminary data.</text>
</comment>
<evidence type="ECO:0000256" key="1">
    <source>
        <dbReference type="SAM" id="MobiDB-lite"/>
    </source>
</evidence>
<protein>
    <submittedName>
        <fullName evidence="2">Uncharacterized protein</fullName>
    </submittedName>
</protein>
<reference evidence="2 3" key="1">
    <citation type="journal article" date="2023" name="Sci. Data">
        <title>Genome assembly of the Korean intertidal mud-creeper Batillaria attramentaria.</title>
        <authorList>
            <person name="Patra A.K."/>
            <person name="Ho P.T."/>
            <person name="Jun S."/>
            <person name="Lee S.J."/>
            <person name="Kim Y."/>
            <person name="Won Y.J."/>
        </authorList>
    </citation>
    <scope>NUCLEOTIDE SEQUENCE [LARGE SCALE GENOMIC DNA]</scope>
    <source>
        <strain evidence="2">Wonlab-2016</strain>
    </source>
</reference>
<keyword evidence="3" id="KW-1185">Reference proteome</keyword>
<gene>
    <name evidence="2" type="ORF">BaRGS_00031080</name>
</gene>
<feature type="region of interest" description="Disordered" evidence="1">
    <location>
        <begin position="159"/>
        <end position="185"/>
    </location>
</feature>
<sequence length="248" mass="27550">MNYLAAAPEAVVGADEPAEMQDDVKVLIKTPAERERESSAWVSHHACLEHGLKHPRHSVFGIFRVFSEYFRALSALQLLEFDNMFDTYTYIPLDPVFMPTANNITVREGGRVKLPCSIQHLGTKRLVVDTHQMENALPAKSAIHVEMMLRVDEGVGVGGEGMGGSGEERGRWGREGGGRGRICSGAEDTDKERLQSTLKLIRTKWSWQGTVLGGALPRVRGYGQVMDWAPFLCTFLCWDSKGSRYPLA</sequence>
<accession>A0ABD0JRH4</accession>
<organism evidence="2 3">
    <name type="scientific">Batillaria attramentaria</name>
    <dbReference type="NCBI Taxonomy" id="370345"/>
    <lineage>
        <taxon>Eukaryota</taxon>
        <taxon>Metazoa</taxon>
        <taxon>Spiralia</taxon>
        <taxon>Lophotrochozoa</taxon>
        <taxon>Mollusca</taxon>
        <taxon>Gastropoda</taxon>
        <taxon>Caenogastropoda</taxon>
        <taxon>Sorbeoconcha</taxon>
        <taxon>Cerithioidea</taxon>
        <taxon>Batillariidae</taxon>
        <taxon>Batillaria</taxon>
    </lineage>
</organism>
<dbReference type="EMBL" id="JACVVK020000343">
    <property type="protein sequence ID" value="KAK7477696.1"/>
    <property type="molecule type" value="Genomic_DNA"/>
</dbReference>
<feature type="compositionally biased region" description="Basic and acidic residues" evidence="1">
    <location>
        <begin position="166"/>
        <end position="178"/>
    </location>
</feature>
<evidence type="ECO:0000313" key="2">
    <source>
        <dbReference type="EMBL" id="KAK7477696.1"/>
    </source>
</evidence>
<proteinExistence type="predicted"/>
<name>A0ABD0JRH4_9CAEN</name>
<dbReference type="AlphaFoldDB" id="A0ABD0JRH4"/>
<evidence type="ECO:0000313" key="3">
    <source>
        <dbReference type="Proteomes" id="UP001519460"/>
    </source>
</evidence>